<dbReference type="Proteomes" id="UP000092555">
    <property type="component" value="Unassembled WGS sequence"/>
</dbReference>
<sequence length="486" mass="54861">MSQVLRLKPVQKAFHLFHYHFLSEQEPGNTLADLNFDTDIRKTLDKFRQKQWKVTEIAHYGFLSSVIFFVFIIFPASFLIKLPILAAFSTCFLIPLTSQFFLHALPIFTWLALFFSASKIPHSWKPAISVKFLPAMETILYGDNLSNVLAETNNSVLDVLAWLPYGIIHFASPFIVALFIFLFAPPTSLNSFGFAFGYMNLTGVFIQLLFPAAAPWYKNIHGLEPANYAMNGSPGGLGRIDELFGVDMYTTTFQNSPLVFGAFPSLHSGCAVMDVLFLCWLFPRFTPLWWSYAALLWWSTMYLTHHYFIDLIFGAALSLMFFTYVKCAKLPVIDPLKYCRWSYSELKLPDLNERDPLNSFLPLHNDLEADENLDFFNHPRFSGSVSEGIEMNTLGLPHDIPSRRPLSRTSSISPLELAVNNRVDVQDVLEVDTDHSIAGSVFDTDKRDDEVQISVTTSNTSVNDMLSTASAPAKNSILMSKSQASI</sequence>
<feature type="transmembrane region" description="Helical" evidence="5">
    <location>
        <begin position="258"/>
        <end position="283"/>
    </location>
</feature>
<evidence type="ECO:0000256" key="1">
    <source>
        <dbReference type="ARBA" id="ARBA00004141"/>
    </source>
</evidence>
<organism evidence="7 8">
    <name type="scientific">Metschnikowia bicuspidata var. bicuspidata NRRL YB-4993</name>
    <dbReference type="NCBI Taxonomy" id="869754"/>
    <lineage>
        <taxon>Eukaryota</taxon>
        <taxon>Fungi</taxon>
        <taxon>Dikarya</taxon>
        <taxon>Ascomycota</taxon>
        <taxon>Saccharomycotina</taxon>
        <taxon>Pichiomycetes</taxon>
        <taxon>Metschnikowiaceae</taxon>
        <taxon>Metschnikowia</taxon>
    </lineage>
</organism>
<evidence type="ECO:0000313" key="7">
    <source>
        <dbReference type="EMBL" id="OBA19994.1"/>
    </source>
</evidence>
<dbReference type="SUPFAM" id="SSF48317">
    <property type="entry name" value="Acid phosphatase/Vanadium-dependent haloperoxidase"/>
    <property type="match status" value="1"/>
</dbReference>
<dbReference type="PANTHER" id="PTHR31310">
    <property type="match status" value="1"/>
</dbReference>
<comment type="caution">
    <text evidence="7">The sequence shown here is derived from an EMBL/GenBank/DDBJ whole genome shotgun (WGS) entry which is preliminary data.</text>
</comment>
<dbReference type="SMART" id="SM00014">
    <property type="entry name" value="acidPPc"/>
    <property type="match status" value="1"/>
</dbReference>
<dbReference type="OrthoDB" id="5784at2759"/>
<feature type="transmembrane region" description="Helical" evidence="5">
    <location>
        <begin position="196"/>
        <end position="217"/>
    </location>
</feature>
<keyword evidence="8" id="KW-1185">Reference proteome</keyword>
<dbReference type="AlphaFoldDB" id="A0A1A0H7C2"/>
<dbReference type="PANTHER" id="PTHR31310:SF11">
    <property type="entry name" value="INOSITOL PHOSPHORYLCERAMIDE SYNTHASE CATALYTIC SUBUNIT AUR1"/>
    <property type="match status" value="1"/>
</dbReference>
<feature type="transmembrane region" description="Helical" evidence="5">
    <location>
        <begin position="162"/>
        <end position="184"/>
    </location>
</feature>
<dbReference type="Pfam" id="PF14378">
    <property type="entry name" value="PAP2_3"/>
    <property type="match status" value="1"/>
</dbReference>
<dbReference type="RefSeq" id="XP_018710519.1">
    <property type="nucleotide sequence ID" value="XM_018856184.1"/>
</dbReference>
<feature type="domain" description="Phosphatidic acid phosphatase type 2/haloperoxidase" evidence="6">
    <location>
        <begin position="189"/>
        <end position="326"/>
    </location>
</feature>
<keyword evidence="2 5" id="KW-0812">Transmembrane</keyword>
<evidence type="ECO:0000259" key="6">
    <source>
        <dbReference type="SMART" id="SM00014"/>
    </source>
</evidence>
<evidence type="ECO:0000256" key="2">
    <source>
        <dbReference type="ARBA" id="ARBA00022692"/>
    </source>
</evidence>
<keyword evidence="3 5" id="KW-1133">Transmembrane helix</keyword>
<dbReference type="InterPro" id="IPR026841">
    <property type="entry name" value="Aur1/Ipt1"/>
</dbReference>
<accession>A0A1A0H7C2</accession>
<dbReference type="GO" id="GO:0006676">
    <property type="term" value="P:mannosyl diphosphorylinositol ceramide metabolic process"/>
    <property type="evidence" value="ECO:0007669"/>
    <property type="project" value="TreeGrafter"/>
</dbReference>
<name>A0A1A0H7C2_9ASCO</name>
<evidence type="ECO:0000256" key="3">
    <source>
        <dbReference type="ARBA" id="ARBA00022989"/>
    </source>
</evidence>
<keyword evidence="4 5" id="KW-0472">Membrane</keyword>
<comment type="subcellular location">
    <subcellularLocation>
        <location evidence="1">Membrane</location>
        <topology evidence="1">Multi-pass membrane protein</topology>
    </subcellularLocation>
</comment>
<dbReference type="GO" id="GO:0016020">
    <property type="term" value="C:membrane"/>
    <property type="evidence" value="ECO:0007669"/>
    <property type="project" value="UniProtKB-SubCell"/>
</dbReference>
<dbReference type="GO" id="GO:0070916">
    <property type="term" value="C:inositol phosphoceramide synthase complex"/>
    <property type="evidence" value="ECO:0007669"/>
    <property type="project" value="EnsemblFungi"/>
</dbReference>
<proteinExistence type="predicted"/>
<gene>
    <name evidence="7" type="ORF">METBIDRAFT_32992</name>
</gene>
<feature type="transmembrane region" description="Helical" evidence="5">
    <location>
        <begin position="57"/>
        <end position="80"/>
    </location>
</feature>
<dbReference type="GeneID" id="30029160"/>
<evidence type="ECO:0000256" key="5">
    <source>
        <dbReference type="SAM" id="Phobius"/>
    </source>
</evidence>
<dbReference type="CDD" id="cd03386">
    <property type="entry name" value="PAP2_Aur1_like"/>
    <property type="match status" value="1"/>
</dbReference>
<feature type="transmembrane region" description="Helical" evidence="5">
    <location>
        <begin position="92"/>
        <end position="115"/>
    </location>
</feature>
<dbReference type="EMBL" id="LXTC01000005">
    <property type="protein sequence ID" value="OBA19994.1"/>
    <property type="molecule type" value="Genomic_DNA"/>
</dbReference>
<evidence type="ECO:0000313" key="8">
    <source>
        <dbReference type="Proteomes" id="UP000092555"/>
    </source>
</evidence>
<dbReference type="InterPro" id="IPR052185">
    <property type="entry name" value="IPC_Synthase-Related"/>
</dbReference>
<dbReference type="GO" id="GO:0045140">
    <property type="term" value="F:inositol phosphoceramide synthase activity"/>
    <property type="evidence" value="ECO:0007669"/>
    <property type="project" value="EnsemblFungi"/>
</dbReference>
<dbReference type="STRING" id="869754.A0A1A0H7C2"/>
<dbReference type="Gene3D" id="1.20.144.10">
    <property type="entry name" value="Phosphatidic acid phosphatase type 2/haloperoxidase"/>
    <property type="match status" value="1"/>
</dbReference>
<dbReference type="GO" id="GO:0030148">
    <property type="term" value="P:sphingolipid biosynthetic process"/>
    <property type="evidence" value="ECO:0007669"/>
    <property type="project" value="EnsemblFungi"/>
</dbReference>
<dbReference type="InterPro" id="IPR036938">
    <property type="entry name" value="PAP2/HPO_sf"/>
</dbReference>
<evidence type="ECO:0000256" key="4">
    <source>
        <dbReference type="ARBA" id="ARBA00023136"/>
    </source>
</evidence>
<dbReference type="InterPro" id="IPR000326">
    <property type="entry name" value="PAP2/HPO"/>
</dbReference>
<protein>
    <submittedName>
        <fullName evidence="7">PAP2-domain-containing protein</fullName>
    </submittedName>
</protein>
<feature type="transmembrane region" description="Helical" evidence="5">
    <location>
        <begin position="303"/>
        <end position="325"/>
    </location>
</feature>
<reference evidence="7 8" key="1">
    <citation type="submission" date="2016-05" db="EMBL/GenBank/DDBJ databases">
        <title>Comparative genomics of biotechnologically important yeasts.</title>
        <authorList>
            <consortium name="DOE Joint Genome Institute"/>
            <person name="Riley R."/>
            <person name="Haridas S."/>
            <person name="Wolfe K.H."/>
            <person name="Lopes M.R."/>
            <person name="Hittinger C.T."/>
            <person name="Goker M."/>
            <person name="Salamov A."/>
            <person name="Wisecaver J."/>
            <person name="Long T.M."/>
            <person name="Aerts A.L."/>
            <person name="Barry K."/>
            <person name="Choi C."/>
            <person name="Clum A."/>
            <person name="Coughlan A.Y."/>
            <person name="Deshpande S."/>
            <person name="Douglass A.P."/>
            <person name="Hanson S.J."/>
            <person name="Klenk H.-P."/>
            <person name="LaButti K."/>
            <person name="Lapidus A."/>
            <person name="Lindquist E."/>
            <person name="Lipzen A."/>
            <person name="Meier-kolthoff J.P."/>
            <person name="Ohm R.A."/>
            <person name="Otillar R.P."/>
            <person name="Pangilinan J."/>
            <person name="Peng Y."/>
            <person name="Rokas A."/>
            <person name="Rosa C.A."/>
            <person name="Scheuner C."/>
            <person name="Sibirny A.A."/>
            <person name="Slot J.C."/>
            <person name="Stielow J.B."/>
            <person name="Sun H."/>
            <person name="Kurtzman C.P."/>
            <person name="Blackwell M."/>
            <person name="Grigoriev I.V."/>
            <person name="Jeffries T.W."/>
        </authorList>
    </citation>
    <scope>NUCLEOTIDE SEQUENCE [LARGE SCALE GENOMIC DNA]</scope>
    <source>
        <strain evidence="7 8">NRRL YB-4993</strain>
    </source>
</reference>